<dbReference type="RefSeq" id="WP_211142889.1">
    <property type="nucleotide sequence ID" value="NZ_JAEEGB010000013.1"/>
</dbReference>
<dbReference type="InterPro" id="IPR001173">
    <property type="entry name" value="Glyco_trans_2-like"/>
</dbReference>
<evidence type="ECO:0000313" key="2">
    <source>
        <dbReference type="EMBL" id="MBI6873475.1"/>
    </source>
</evidence>
<evidence type="ECO:0000259" key="1">
    <source>
        <dbReference type="Pfam" id="PF00535"/>
    </source>
</evidence>
<feature type="domain" description="Glycosyltransferase 2-like" evidence="1">
    <location>
        <begin position="250"/>
        <end position="372"/>
    </location>
</feature>
<name>A0A934HZW7_9CLOT</name>
<organism evidence="2 3">
    <name type="scientific">Clostridium aciditolerans</name>
    <dbReference type="NCBI Taxonomy" id="339861"/>
    <lineage>
        <taxon>Bacteria</taxon>
        <taxon>Bacillati</taxon>
        <taxon>Bacillota</taxon>
        <taxon>Clostridia</taxon>
        <taxon>Eubacteriales</taxon>
        <taxon>Clostridiaceae</taxon>
        <taxon>Clostridium</taxon>
    </lineage>
</organism>
<reference evidence="2" key="1">
    <citation type="submission" date="2020-12" db="EMBL/GenBank/DDBJ databases">
        <title>Clostridium thailandense sp. nov., a novel acetogenic bacterium isolated from peat land soil in Thailand.</title>
        <authorList>
            <person name="Chaikitkaew S."/>
            <person name="Birkeland N.K."/>
        </authorList>
    </citation>
    <scope>NUCLEOTIDE SEQUENCE</scope>
    <source>
        <strain evidence="2">DSM 17425</strain>
    </source>
</reference>
<evidence type="ECO:0000313" key="3">
    <source>
        <dbReference type="Proteomes" id="UP000622687"/>
    </source>
</evidence>
<dbReference type="AlphaFoldDB" id="A0A934HZW7"/>
<proteinExistence type="predicted"/>
<feature type="domain" description="Glycosyltransferase 2-like" evidence="1">
    <location>
        <begin position="13"/>
        <end position="183"/>
    </location>
</feature>
<keyword evidence="3" id="KW-1185">Reference proteome</keyword>
<dbReference type="CDD" id="cd00761">
    <property type="entry name" value="Glyco_tranf_GTA_type"/>
    <property type="match status" value="2"/>
</dbReference>
<dbReference type="InterPro" id="IPR029044">
    <property type="entry name" value="Nucleotide-diphossugar_trans"/>
</dbReference>
<dbReference type="EMBL" id="JAEEGB010000013">
    <property type="protein sequence ID" value="MBI6873475.1"/>
    <property type="molecule type" value="Genomic_DNA"/>
</dbReference>
<dbReference type="Proteomes" id="UP000622687">
    <property type="component" value="Unassembled WGS sequence"/>
</dbReference>
<sequence length="450" mass="52186">MTQLCDRKPGLVSIVIATYNYGHFIIDALNGIEKQTYPDIELIIMDDASEDNTEELVNSWYKKCKYKFSNFIYLKLPRNCGAGWAYNIGFQISSGEYIVIHDADDVSYPEKINKQVKVLDEHPDTAMVGTGFRTFKNNILESKAGSGWLSFNSAHIERNYKKYLRHCVAYGTLMFRAAMLEEIIGCFKAIPVGNDMFFVNNIVNHDFTIENIKEELHYVRKHTGSMSSQIRHKQDIDVLKKRKVVDDLVSIILPVKNSRSTISDTLKSIGAQTYPNIEIIIIDDCSNDNSREVINNWYKSYRNHSKNKCIKDLLYFKPPREVGFPWICNFGAYLSRGEYIAFHHDKGLSHPKRIQKQVEFLKDNFMYSAVGTNCKPAGEMIRYDDKIEDSYITECFNCVNINTLMVRYEQIHKTAGFNNLMQGAWDFEFIYRLLNNGYKVQNLKEVLYFQ</sequence>
<dbReference type="SUPFAM" id="SSF53448">
    <property type="entry name" value="Nucleotide-diphospho-sugar transferases"/>
    <property type="match status" value="2"/>
</dbReference>
<dbReference type="Pfam" id="PF00535">
    <property type="entry name" value="Glycos_transf_2"/>
    <property type="match status" value="2"/>
</dbReference>
<dbReference type="GO" id="GO:0016758">
    <property type="term" value="F:hexosyltransferase activity"/>
    <property type="evidence" value="ECO:0007669"/>
    <property type="project" value="UniProtKB-ARBA"/>
</dbReference>
<protein>
    <submittedName>
        <fullName evidence="2">Glycosyltransferase family 2 protein</fullName>
    </submittedName>
</protein>
<comment type="caution">
    <text evidence="2">The sequence shown here is derived from an EMBL/GenBank/DDBJ whole genome shotgun (WGS) entry which is preliminary data.</text>
</comment>
<dbReference type="PANTHER" id="PTHR22916">
    <property type="entry name" value="GLYCOSYLTRANSFERASE"/>
    <property type="match status" value="1"/>
</dbReference>
<gene>
    <name evidence="2" type="ORF">I6U51_12260</name>
</gene>
<dbReference type="PANTHER" id="PTHR22916:SF3">
    <property type="entry name" value="UDP-GLCNAC:BETAGAL BETA-1,3-N-ACETYLGLUCOSAMINYLTRANSFERASE-LIKE PROTEIN 1"/>
    <property type="match status" value="1"/>
</dbReference>
<accession>A0A934HZW7</accession>
<dbReference type="Gene3D" id="3.90.550.10">
    <property type="entry name" value="Spore Coat Polysaccharide Biosynthesis Protein SpsA, Chain A"/>
    <property type="match status" value="2"/>
</dbReference>